<evidence type="ECO:0000313" key="3">
    <source>
        <dbReference type="Proteomes" id="UP000006681"/>
    </source>
</evidence>
<dbReference type="SUPFAM" id="SSF51366">
    <property type="entry name" value="Ribulose-phoshate binding barrel"/>
    <property type="match status" value="1"/>
</dbReference>
<dbReference type="eggNOG" id="arCOG01982">
    <property type="taxonomic scope" value="Archaea"/>
</dbReference>
<dbReference type="HOGENOM" id="CLU_075239_1_0_2"/>
<dbReference type="CDD" id="cd04722">
    <property type="entry name" value="TIM_phosphate_binding"/>
    <property type="match status" value="1"/>
</dbReference>
<dbReference type="STRING" id="572478.Vdis_2159"/>
<dbReference type="PANTHER" id="PTHR21381">
    <property type="entry name" value="ZGC:162297"/>
    <property type="match status" value="1"/>
</dbReference>
<dbReference type="Proteomes" id="UP000006681">
    <property type="component" value="Chromosome"/>
</dbReference>
<dbReference type="PANTHER" id="PTHR21381:SF3">
    <property type="entry name" value="SGC REGION PROTEIN SGCQ-RELATED"/>
    <property type="match status" value="1"/>
</dbReference>
<dbReference type="PIRSF" id="PIRSF005956">
    <property type="entry name" value="BtpA"/>
    <property type="match status" value="1"/>
</dbReference>
<gene>
    <name evidence="2" type="ordered locus">Vdis_2159</name>
</gene>
<dbReference type="InterPro" id="IPR005137">
    <property type="entry name" value="BtpA"/>
</dbReference>
<accession>E1QPW8</accession>
<organism evidence="2 3">
    <name type="scientific">Vulcanisaeta distributa (strain DSM 14429 / JCM 11212 / NBRC 100878 / IC-017)</name>
    <dbReference type="NCBI Taxonomy" id="572478"/>
    <lineage>
        <taxon>Archaea</taxon>
        <taxon>Thermoproteota</taxon>
        <taxon>Thermoprotei</taxon>
        <taxon>Thermoproteales</taxon>
        <taxon>Thermoproteaceae</taxon>
        <taxon>Vulcanisaeta</taxon>
    </lineage>
</organism>
<dbReference type="RefSeq" id="WP_013337253.1">
    <property type="nucleotide sequence ID" value="NC_014537.1"/>
</dbReference>
<sequence>MPTLKFRDDRPTLIGVVHLPPLPGSIRYGGLDISTIVDFAVRNARVLDEAGFDAVILENYNDYPFRVRVREAETIASMAIIAREVVRSVNIPVGINLLRNSGPEAAAIAAVTGASFIRSNAYCEAVVSVEGLIEPVAREVLEVMTRLNTKITVLADIFVKHASPLHRMTIEDVARDCVERALADALVITGPRTGEPPDPLLLRRVVKAMNAKVLVGSGINPNNIGDYREAHGFIVGTYLKDEEGQIDLAKARNMVNAVKALTKP</sequence>
<dbReference type="AlphaFoldDB" id="E1QPW8"/>
<dbReference type="NCBIfam" id="TIGR00259">
    <property type="entry name" value="thylakoid_BtpA"/>
    <property type="match status" value="1"/>
</dbReference>
<name>E1QPW8_VULDI</name>
<keyword evidence="3" id="KW-1185">Reference proteome</keyword>
<dbReference type="KEGG" id="vdi:Vdis_2159"/>
<dbReference type="InterPro" id="IPR011060">
    <property type="entry name" value="RibuloseP-bd_barrel"/>
</dbReference>
<reference evidence="2 3" key="1">
    <citation type="journal article" date="2010" name="Stand. Genomic Sci.">
        <title>Complete genome sequence of Vulcanisaeta distributa type strain (IC-017).</title>
        <authorList>
            <person name="Mavromatis K."/>
            <person name="Sikorski J."/>
            <person name="Pabst E."/>
            <person name="Teshima H."/>
            <person name="Lapidus A."/>
            <person name="Lucas S."/>
            <person name="Nolan M."/>
            <person name="Glavina Del Rio T."/>
            <person name="Cheng J.F."/>
            <person name="Bruce D."/>
            <person name="Goodwin L."/>
            <person name="Pitluck S."/>
            <person name="Liolios K."/>
            <person name="Ivanova N."/>
            <person name="Mikhailova N."/>
            <person name="Pati A."/>
            <person name="Chen A."/>
            <person name="Palaniappan K."/>
            <person name="Land M."/>
            <person name="Hauser L."/>
            <person name="Chang Y.J."/>
            <person name="Jeffries C.D."/>
            <person name="Rohde M."/>
            <person name="Spring S."/>
            <person name="Goker M."/>
            <person name="Wirth R."/>
            <person name="Woyke T."/>
            <person name="Bristow J."/>
            <person name="Eisen J.A."/>
            <person name="Markowitz V."/>
            <person name="Hugenholtz P."/>
            <person name="Klenk H.P."/>
            <person name="Kyrpides N.C."/>
        </authorList>
    </citation>
    <scope>NUCLEOTIDE SEQUENCE [LARGE SCALE GENOMIC DNA]</scope>
    <source>
        <strain evidence="3">DSM 14429 / JCM 11212 / NBRC 100878 / IC-017</strain>
    </source>
</reference>
<dbReference type="Pfam" id="PF03437">
    <property type="entry name" value="BtpA"/>
    <property type="match status" value="1"/>
</dbReference>
<dbReference type="EMBL" id="CP002100">
    <property type="protein sequence ID" value="ADN51528.1"/>
    <property type="molecule type" value="Genomic_DNA"/>
</dbReference>
<comment type="similarity">
    <text evidence="1">Belongs to the BtpA family.</text>
</comment>
<evidence type="ECO:0000313" key="2">
    <source>
        <dbReference type="EMBL" id="ADN51528.1"/>
    </source>
</evidence>
<evidence type="ECO:0000256" key="1">
    <source>
        <dbReference type="ARBA" id="ARBA00006007"/>
    </source>
</evidence>
<protein>
    <submittedName>
        <fullName evidence="2">Photosystem I assembly BtpA</fullName>
    </submittedName>
</protein>
<reference evidence="3" key="2">
    <citation type="journal article" date="2010" name="Stand. Genomic Sci.">
        <title>Complete genome sequence of Vulcanisaeta distributa type strain (IC-017T).</title>
        <authorList>
            <person name="Mavromatis K."/>
            <person name="Sikorski J."/>
            <person name="Pabst E."/>
            <person name="Teshima H."/>
            <person name="Lapidus A."/>
            <person name="Lucas S."/>
            <person name="Nolan M."/>
            <person name="Glavina Del Rio T."/>
            <person name="Cheng J."/>
            <person name="Bruce D."/>
            <person name="Goodwin L."/>
            <person name="Pitluck S."/>
            <person name="Liolios K."/>
            <person name="Ivanova N."/>
            <person name="Mikhailova N."/>
            <person name="Pati A."/>
            <person name="Chen A."/>
            <person name="Palaniappan K."/>
            <person name="Land M."/>
            <person name="Hauser L."/>
            <person name="Chang Y."/>
            <person name="Jeffries C."/>
            <person name="Rohde M."/>
            <person name="Spring S."/>
            <person name="Goker M."/>
            <person name="Wirth R."/>
            <person name="Woyke T."/>
            <person name="Bristow J."/>
            <person name="Eisen J."/>
            <person name="Markowitz V."/>
            <person name="Hugenholtz P."/>
            <person name="Klenk H."/>
            <person name="Kyrpides N."/>
        </authorList>
    </citation>
    <scope>NUCLEOTIDE SEQUENCE [LARGE SCALE GENOMIC DNA]</scope>
    <source>
        <strain evidence="3">DSM 14429 / JCM 11212 / NBRC 100878 / IC-017</strain>
    </source>
</reference>
<dbReference type="OrthoDB" id="38543at2157"/>
<dbReference type="GeneID" id="9753112"/>
<proteinExistence type="inferred from homology"/>